<evidence type="ECO:0000259" key="2">
    <source>
        <dbReference type="Pfam" id="PF08327"/>
    </source>
</evidence>
<protein>
    <recommendedName>
        <fullName evidence="2">Activator of Hsp90 ATPase homologue 1/2-like C-terminal domain-containing protein</fullName>
    </recommendedName>
</protein>
<dbReference type="OrthoDB" id="9803476at2"/>
<organism evidence="3 4">
    <name type="scientific">Croceibacterium salegens</name>
    <dbReference type="NCBI Taxonomy" id="1737568"/>
    <lineage>
        <taxon>Bacteria</taxon>
        <taxon>Pseudomonadati</taxon>
        <taxon>Pseudomonadota</taxon>
        <taxon>Alphaproteobacteria</taxon>
        <taxon>Sphingomonadales</taxon>
        <taxon>Erythrobacteraceae</taxon>
        <taxon>Croceibacterium</taxon>
    </lineage>
</organism>
<dbReference type="InterPro" id="IPR013538">
    <property type="entry name" value="ASHA1/2-like_C"/>
</dbReference>
<dbReference type="SUPFAM" id="SSF55961">
    <property type="entry name" value="Bet v1-like"/>
    <property type="match status" value="1"/>
</dbReference>
<evidence type="ECO:0000256" key="1">
    <source>
        <dbReference type="ARBA" id="ARBA00006817"/>
    </source>
</evidence>
<keyword evidence="4" id="KW-1185">Reference proteome</keyword>
<gene>
    <name evidence="3" type="ORF">GRI89_03860</name>
</gene>
<feature type="domain" description="Activator of Hsp90 ATPase homologue 1/2-like C-terminal" evidence="2">
    <location>
        <begin position="21"/>
        <end position="150"/>
    </location>
</feature>
<comment type="similarity">
    <text evidence="1">Belongs to the AHA1 family.</text>
</comment>
<evidence type="ECO:0000313" key="3">
    <source>
        <dbReference type="EMBL" id="MXO58677.1"/>
    </source>
</evidence>
<evidence type="ECO:0000313" key="4">
    <source>
        <dbReference type="Proteomes" id="UP000433652"/>
    </source>
</evidence>
<accession>A0A6I4SUA7</accession>
<dbReference type="AlphaFoldDB" id="A0A6I4SUA7"/>
<proteinExistence type="inferred from homology"/>
<dbReference type="EMBL" id="WTYM01000030">
    <property type="protein sequence ID" value="MXO58677.1"/>
    <property type="molecule type" value="Genomic_DNA"/>
</dbReference>
<name>A0A6I4SUA7_9SPHN</name>
<dbReference type="InterPro" id="IPR023393">
    <property type="entry name" value="START-like_dom_sf"/>
</dbReference>
<dbReference type="Gene3D" id="3.30.530.20">
    <property type="match status" value="1"/>
</dbReference>
<dbReference type="Proteomes" id="UP000433652">
    <property type="component" value="Unassembled WGS sequence"/>
</dbReference>
<dbReference type="RefSeq" id="WP_159792387.1">
    <property type="nucleotide sequence ID" value="NZ_WTYM01000030.1"/>
</dbReference>
<reference evidence="3 4" key="1">
    <citation type="submission" date="2019-12" db="EMBL/GenBank/DDBJ databases">
        <title>Genomic-based taxomic classification of the family Erythrobacteraceae.</title>
        <authorList>
            <person name="Xu L."/>
        </authorList>
    </citation>
    <scope>NUCLEOTIDE SEQUENCE [LARGE SCALE GENOMIC DNA]</scope>
    <source>
        <strain evidence="3 4">MCCC 1K01500</strain>
    </source>
</reference>
<dbReference type="Pfam" id="PF08327">
    <property type="entry name" value="AHSA1"/>
    <property type="match status" value="1"/>
</dbReference>
<sequence length="158" mass="17703">MTDSTAVHDTFEIRKKVARDPKAAFEHFSRPEKKARWYAYTGTHQVKTYTLDFRVGGEESLVAIMPEGTPIAGAELHWSSRIARIDPVQRIVFFQTLDLNGNRISAALVTISFEENASGCEIVLVHQASYFEGADGPEMRRMGWEQLIEAAASAVEEQ</sequence>
<comment type="caution">
    <text evidence="3">The sequence shown here is derived from an EMBL/GenBank/DDBJ whole genome shotgun (WGS) entry which is preliminary data.</text>
</comment>